<comment type="caution">
    <text evidence="1">The sequence shown here is derived from an EMBL/GenBank/DDBJ whole genome shotgun (WGS) entry which is preliminary data.</text>
</comment>
<gene>
    <name evidence="1" type="ORF">HINF_LOCUS9124</name>
</gene>
<organism evidence="1 2">
    <name type="scientific">Hexamita inflata</name>
    <dbReference type="NCBI Taxonomy" id="28002"/>
    <lineage>
        <taxon>Eukaryota</taxon>
        <taxon>Metamonada</taxon>
        <taxon>Diplomonadida</taxon>
        <taxon>Hexamitidae</taxon>
        <taxon>Hexamitinae</taxon>
        <taxon>Hexamita</taxon>
    </lineage>
</organism>
<name>A0ABP1H7R8_9EUKA</name>
<keyword evidence="2" id="KW-1185">Reference proteome</keyword>
<proteinExistence type="predicted"/>
<dbReference type="Proteomes" id="UP001642409">
    <property type="component" value="Unassembled WGS sequence"/>
</dbReference>
<dbReference type="EMBL" id="CAXDID020000019">
    <property type="protein sequence ID" value="CAL5985838.1"/>
    <property type="molecule type" value="Genomic_DNA"/>
</dbReference>
<accession>A0ABP1H7R8</accession>
<reference evidence="1 2" key="1">
    <citation type="submission" date="2024-07" db="EMBL/GenBank/DDBJ databases">
        <authorList>
            <person name="Akdeniz Z."/>
        </authorList>
    </citation>
    <scope>NUCLEOTIDE SEQUENCE [LARGE SCALE GENOMIC DNA]</scope>
</reference>
<evidence type="ECO:0000313" key="2">
    <source>
        <dbReference type="Proteomes" id="UP001642409"/>
    </source>
</evidence>
<evidence type="ECO:0000313" key="1">
    <source>
        <dbReference type="EMBL" id="CAL5985838.1"/>
    </source>
</evidence>
<protein>
    <submittedName>
        <fullName evidence="1">Hypothetical_protein</fullName>
    </submittedName>
</protein>
<sequence>MQQVSQFAVFGFNTLKQDIIDSDIFVTINYSILTGALICMQCDIDIQQSQLQFIAYGMQISALILKSIDFVLLLDVNISFRFQSNFSSGLINQVNQIATTFSIQNTVLTGFNYLTSDSNGYICSKLFVDIQIEVLSFSVCVENTQQFGSSSFIATLTHPETISCANICKTNQFVTYGLCQQQLQFSVLLLNSTVICEHPFVFNATMNSCECDFGFFLNVSYCVNVIQQFTITQRNATNLETALRNEISRTEIELKTAFIGLEQLIMNNISDLSAYDRIINDNVINTNNTVNKNVNDMRTENINQFSTMTMQIENKHSQITADLTNVNTTLKSKLDAQTVLINDNQLNIKNNFTAQKDQITDLRANVISAFNVVDTHITNYQNSNTVDLTNVNTTLKNKLDAQTVLINDNQLSIKNNFTAQKDQVTDLRANITSAFNLVDAHITSVQSSNSADHISLNTTLKNKLDVQTSLINDNQLNIKNNFTAQKDQITDFRSNLSYIINLVDQRITNTSNGHKSDIISLNTTLKNKLDLQTVLITDNQLNIKNNFTAQKDQVADFRANLTSILSLVDQHITNISNDHKTDLTNVNTTLKSKLDAQNCFDKRQLIEYQKQLHGAKRSNYRFKSQCYICLQCC</sequence>